<sequence length="548" mass="59253">MQRGHRVRRARRWHLLRVRRPRRKHLGCPAAQGPRRETTHPARPPRSLRRRRLVATVPLPTSPPSAQGVDALGILALIDALESDGHDPHSLLIARHGHVVARGWWAPYAPERVQLVYSLSKSFTATAVGLLVDEGRLSLDQPVLDLLPPGDLPAGVEVPDRYLRLTLGHCLTMATGHDGEGWGEDVTRAAHERPGEGDHTDPVLAAILASPPEHEPGTAWAYNQVATYLAAGAVRGVTGSSVLSLLRDRVLPLLDPRGGGDVAWHRTVTGRELGFSGIHVGSDAILALAQLHLDRGVWDGEKLLSPEWVTTATTPTGLPNRETDPNPDWHEGYGCSFWSARHGYRGDGAYGQYAIVLPDQDVAITITSETLDMQAVLDLVWDHLLPAVGHEDEWEDELADAALEERIATLAVPTPSSSAPGPETGWWVRADDSRLPPEYAAMSLAPGGADYEMVLDCHGTRVALDVGDGTWEPSTLAVGGVELPVVASGGWDGDGCFSADVRLIETPHTMQVRTRTDGTVHLGWREVPMLGADPLRSAVRGPALPTQD</sequence>
<dbReference type="Pfam" id="PF00144">
    <property type="entry name" value="Beta-lactamase"/>
    <property type="match status" value="1"/>
</dbReference>
<feature type="domain" description="Beta-lactamase-related" evidence="2">
    <location>
        <begin position="90"/>
        <end position="372"/>
    </location>
</feature>
<dbReference type="InterPro" id="IPR001466">
    <property type="entry name" value="Beta-lactam-related"/>
</dbReference>
<dbReference type="OrthoDB" id="9773047at2"/>
<dbReference type="EMBL" id="RCZM01000001">
    <property type="protein sequence ID" value="TPG19090.1"/>
    <property type="molecule type" value="Genomic_DNA"/>
</dbReference>
<evidence type="ECO:0000256" key="1">
    <source>
        <dbReference type="SAM" id="MobiDB-lite"/>
    </source>
</evidence>
<keyword evidence="3" id="KW-0378">Hydrolase</keyword>
<dbReference type="InterPro" id="IPR012338">
    <property type="entry name" value="Beta-lactam/transpept-like"/>
</dbReference>
<feature type="region of interest" description="Disordered" evidence="1">
    <location>
        <begin position="24"/>
        <end position="49"/>
    </location>
</feature>
<evidence type="ECO:0000259" key="2">
    <source>
        <dbReference type="Pfam" id="PF00144"/>
    </source>
</evidence>
<proteinExistence type="predicted"/>
<dbReference type="PANTHER" id="PTHR43283:SF7">
    <property type="entry name" value="BETA-LACTAMASE-RELATED DOMAIN-CONTAINING PROTEIN"/>
    <property type="match status" value="1"/>
</dbReference>
<dbReference type="SUPFAM" id="SSF56601">
    <property type="entry name" value="beta-lactamase/transpeptidase-like"/>
    <property type="match status" value="1"/>
</dbReference>
<dbReference type="Gene3D" id="3.40.710.10">
    <property type="entry name" value="DD-peptidase/beta-lactamase superfamily"/>
    <property type="match status" value="1"/>
</dbReference>
<protein>
    <submittedName>
        <fullName evidence="3">Class A beta-lactamase-related serine hydrolase</fullName>
    </submittedName>
</protein>
<name>A0A502D2U3_9MICO</name>
<dbReference type="InterPro" id="IPR050789">
    <property type="entry name" value="Diverse_Enzym_Activities"/>
</dbReference>
<dbReference type="GO" id="GO:0016787">
    <property type="term" value="F:hydrolase activity"/>
    <property type="evidence" value="ECO:0007669"/>
    <property type="project" value="UniProtKB-KW"/>
</dbReference>
<accession>A0A502D2U3</accession>
<reference evidence="3 4" key="1">
    <citation type="journal article" date="2019" name="Environ. Microbiol.">
        <title>Species interactions and distinct microbial communities in high Arctic permafrost affected cryosols are associated with the CH4 and CO2 gas fluxes.</title>
        <authorList>
            <person name="Altshuler I."/>
            <person name="Hamel J."/>
            <person name="Turney S."/>
            <person name="Magnuson E."/>
            <person name="Levesque R."/>
            <person name="Greer C."/>
            <person name="Whyte L.G."/>
        </authorList>
    </citation>
    <scope>NUCLEOTIDE SEQUENCE [LARGE SCALE GENOMIC DNA]</scope>
    <source>
        <strain evidence="3 4">S9.3A</strain>
    </source>
</reference>
<gene>
    <name evidence="3" type="ORF">EAH86_00800</name>
</gene>
<comment type="caution">
    <text evidence="3">The sequence shown here is derived from an EMBL/GenBank/DDBJ whole genome shotgun (WGS) entry which is preliminary data.</text>
</comment>
<keyword evidence="4" id="KW-1185">Reference proteome</keyword>
<dbReference type="Proteomes" id="UP000317722">
    <property type="component" value="Unassembled WGS sequence"/>
</dbReference>
<evidence type="ECO:0000313" key="4">
    <source>
        <dbReference type="Proteomes" id="UP000317722"/>
    </source>
</evidence>
<dbReference type="PANTHER" id="PTHR43283">
    <property type="entry name" value="BETA-LACTAMASE-RELATED"/>
    <property type="match status" value="1"/>
</dbReference>
<evidence type="ECO:0000313" key="3">
    <source>
        <dbReference type="EMBL" id="TPG19090.1"/>
    </source>
</evidence>
<organism evidence="3 4">
    <name type="scientific">Pedococcus bigeumensis</name>
    <dbReference type="NCBI Taxonomy" id="433644"/>
    <lineage>
        <taxon>Bacteria</taxon>
        <taxon>Bacillati</taxon>
        <taxon>Actinomycetota</taxon>
        <taxon>Actinomycetes</taxon>
        <taxon>Micrococcales</taxon>
        <taxon>Intrasporangiaceae</taxon>
        <taxon>Pedococcus</taxon>
    </lineage>
</organism>
<dbReference type="AlphaFoldDB" id="A0A502D2U3"/>